<organism evidence="5 6">
    <name type="scientific">Rhizoclosmatium globosum</name>
    <dbReference type="NCBI Taxonomy" id="329046"/>
    <lineage>
        <taxon>Eukaryota</taxon>
        <taxon>Fungi</taxon>
        <taxon>Fungi incertae sedis</taxon>
        <taxon>Chytridiomycota</taxon>
        <taxon>Chytridiomycota incertae sedis</taxon>
        <taxon>Chytridiomycetes</taxon>
        <taxon>Chytridiales</taxon>
        <taxon>Chytriomycetaceae</taxon>
        <taxon>Rhizoclosmatium</taxon>
    </lineage>
</organism>
<evidence type="ECO:0000259" key="4">
    <source>
        <dbReference type="PROSITE" id="PS50892"/>
    </source>
</evidence>
<dbReference type="STRING" id="329046.A0A1Y2D351"/>
<dbReference type="PROSITE" id="PS50892">
    <property type="entry name" value="V_SNARE"/>
    <property type="match status" value="1"/>
</dbReference>
<dbReference type="OrthoDB" id="190375at2759"/>
<feature type="region of interest" description="Disordered" evidence="2">
    <location>
        <begin position="164"/>
        <end position="186"/>
    </location>
</feature>
<reference evidence="5 6" key="1">
    <citation type="submission" date="2016-07" db="EMBL/GenBank/DDBJ databases">
        <title>Pervasive Adenine N6-methylation of Active Genes in Fungi.</title>
        <authorList>
            <consortium name="DOE Joint Genome Institute"/>
            <person name="Mondo S.J."/>
            <person name="Dannebaum R.O."/>
            <person name="Kuo R.C."/>
            <person name="Labutti K."/>
            <person name="Haridas S."/>
            <person name="Kuo A."/>
            <person name="Salamov A."/>
            <person name="Ahrendt S.R."/>
            <person name="Lipzen A."/>
            <person name="Sullivan W."/>
            <person name="Andreopoulos W.B."/>
            <person name="Clum A."/>
            <person name="Lindquist E."/>
            <person name="Daum C."/>
            <person name="Ramamoorthy G.K."/>
            <person name="Gryganskyi A."/>
            <person name="Culley D."/>
            <person name="Magnuson J.K."/>
            <person name="James T.Y."/>
            <person name="O'Malley M.A."/>
            <person name="Stajich J.E."/>
            <person name="Spatafora J.W."/>
            <person name="Visel A."/>
            <person name="Grigoriev I.V."/>
        </authorList>
    </citation>
    <scope>NUCLEOTIDE SEQUENCE [LARGE SCALE GENOMIC DNA]</scope>
    <source>
        <strain evidence="5 6">JEL800</strain>
    </source>
</reference>
<dbReference type="InterPro" id="IPR042855">
    <property type="entry name" value="V_SNARE_CC"/>
</dbReference>
<evidence type="ECO:0000313" key="6">
    <source>
        <dbReference type="Proteomes" id="UP000193642"/>
    </source>
</evidence>
<evidence type="ECO:0000256" key="1">
    <source>
        <dbReference type="PROSITE-ProRule" id="PRU00290"/>
    </source>
</evidence>
<feature type="domain" description="V-SNARE coiled-coil homology" evidence="4">
    <location>
        <begin position="60"/>
        <end position="120"/>
    </location>
</feature>
<proteinExistence type="predicted"/>
<name>A0A1Y2D351_9FUNG</name>
<comment type="caution">
    <text evidence="5">The sequence shown here is derived from an EMBL/GenBank/DDBJ whole genome shotgun (WGS) entry which is preliminary data.</text>
</comment>
<keyword evidence="3" id="KW-0472">Membrane</keyword>
<dbReference type="Gene3D" id="1.20.5.110">
    <property type="match status" value="1"/>
</dbReference>
<keyword evidence="6" id="KW-1185">Reference proteome</keyword>
<accession>A0A1Y2D351</accession>
<keyword evidence="3" id="KW-1133">Transmembrane helix</keyword>
<dbReference type="Pfam" id="PF00957">
    <property type="entry name" value="Synaptobrevin"/>
    <property type="match status" value="1"/>
</dbReference>
<dbReference type="Proteomes" id="UP000193642">
    <property type="component" value="Unassembled WGS sequence"/>
</dbReference>
<dbReference type="AlphaFoldDB" id="A0A1Y2D351"/>
<sequence length="249" mass="27074">MRAAAAGCSSSSRTVSRSASGLNFNDPRYLITRSQPSLATNHCLVEINEEEEEGGFKTAKGKQIGRDIEETSNALTDAIGKVLHRGENLQHLRSTTNRLGNVTGMFNRHGRAAETQAWIERVKTTAISEILFYGVLALASAMGVILLFVFLEWILWGSDASPTPGTPGTPPVVPPPAPAPAPAPAPGAPGTCPGTYFTALPVWLVQLIELFTFYMLASTMLKRGLAWWDKNYGGTSFDRNREDDDDEEY</sequence>
<feature type="transmembrane region" description="Helical" evidence="3">
    <location>
        <begin position="130"/>
        <end position="156"/>
    </location>
</feature>
<keyword evidence="3" id="KW-0812">Transmembrane</keyword>
<protein>
    <recommendedName>
        <fullName evidence="4">V-SNARE coiled-coil homology domain-containing protein</fullName>
    </recommendedName>
</protein>
<dbReference type="EMBL" id="MCGO01000001">
    <property type="protein sequence ID" value="ORY53546.1"/>
    <property type="molecule type" value="Genomic_DNA"/>
</dbReference>
<evidence type="ECO:0000256" key="2">
    <source>
        <dbReference type="SAM" id="MobiDB-lite"/>
    </source>
</evidence>
<dbReference type="SUPFAM" id="SSF58038">
    <property type="entry name" value="SNARE fusion complex"/>
    <property type="match status" value="1"/>
</dbReference>
<evidence type="ECO:0000256" key="3">
    <source>
        <dbReference type="SAM" id="Phobius"/>
    </source>
</evidence>
<keyword evidence="1" id="KW-0175">Coiled coil</keyword>
<gene>
    <name evidence="5" type="ORF">BCR33DRAFT_2539</name>
</gene>
<evidence type="ECO:0000313" key="5">
    <source>
        <dbReference type="EMBL" id="ORY53546.1"/>
    </source>
</evidence>
<feature type="transmembrane region" description="Helical" evidence="3">
    <location>
        <begin position="196"/>
        <end position="217"/>
    </location>
</feature>